<dbReference type="AlphaFoldDB" id="A0A8X6IZT8"/>
<name>A0A8X6IZT8_TRICU</name>
<gene>
    <name evidence="1" type="ORF">TNCT_493981</name>
</gene>
<protein>
    <submittedName>
        <fullName evidence="1">Uncharacterized protein</fullName>
    </submittedName>
</protein>
<keyword evidence="2" id="KW-1185">Reference proteome</keyword>
<dbReference type="Proteomes" id="UP000887116">
    <property type="component" value="Unassembled WGS sequence"/>
</dbReference>
<sequence>MAVWTTSLVTSVTAWTPPNVLTALLFIGCLDYKFSHISGCLDTIKSTYSAALHWLFGLLVYLNQSLSGHIKLRIALPFSGCLDYKFSQISCCLEGGHQLFLQRCTQRLFRVRNSFTLFTNFYTHSRNNLPFQ</sequence>
<evidence type="ECO:0000313" key="2">
    <source>
        <dbReference type="Proteomes" id="UP000887116"/>
    </source>
</evidence>
<organism evidence="1 2">
    <name type="scientific">Trichonephila clavata</name>
    <name type="common">Joro spider</name>
    <name type="synonym">Nephila clavata</name>
    <dbReference type="NCBI Taxonomy" id="2740835"/>
    <lineage>
        <taxon>Eukaryota</taxon>
        <taxon>Metazoa</taxon>
        <taxon>Ecdysozoa</taxon>
        <taxon>Arthropoda</taxon>
        <taxon>Chelicerata</taxon>
        <taxon>Arachnida</taxon>
        <taxon>Araneae</taxon>
        <taxon>Araneomorphae</taxon>
        <taxon>Entelegynae</taxon>
        <taxon>Araneoidea</taxon>
        <taxon>Nephilidae</taxon>
        <taxon>Trichonephila</taxon>
    </lineage>
</organism>
<proteinExistence type="predicted"/>
<dbReference type="EMBL" id="BMAO01009548">
    <property type="protein sequence ID" value="GFR31504.1"/>
    <property type="molecule type" value="Genomic_DNA"/>
</dbReference>
<comment type="caution">
    <text evidence="1">The sequence shown here is derived from an EMBL/GenBank/DDBJ whole genome shotgun (WGS) entry which is preliminary data.</text>
</comment>
<reference evidence="1" key="1">
    <citation type="submission" date="2020-07" db="EMBL/GenBank/DDBJ databases">
        <title>Multicomponent nature underlies the extraordinary mechanical properties of spider dragline silk.</title>
        <authorList>
            <person name="Kono N."/>
            <person name="Nakamura H."/>
            <person name="Mori M."/>
            <person name="Yoshida Y."/>
            <person name="Ohtoshi R."/>
            <person name="Malay A.D."/>
            <person name="Moran D.A.P."/>
            <person name="Tomita M."/>
            <person name="Numata K."/>
            <person name="Arakawa K."/>
        </authorList>
    </citation>
    <scope>NUCLEOTIDE SEQUENCE</scope>
</reference>
<accession>A0A8X6IZT8</accession>
<evidence type="ECO:0000313" key="1">
    <source>
        <dbReference type="EMBL" id="GFR31504.1"/>
    </source>
</evidence>